<reference evidence="1 2" key="1">
    <citation type="journal article" date="2010" name="Stand. Genomic Sci.">
        <title>Permanent draft genome sequence of Dethiosulfovibrio peptidovorans type strain (SEBR 4207).</title>
        <authorList>
            <person name="Labutti K."/>
            <person name="Mayilraj S."/>
            <person name="Clum A."/>
            <person name="Lucas S."/>
            <person name="Glavina Del Rio T."/>
            <person name="Nolan M."/>
            <person name="Tice H."/>
            <person name="Cheng J.F."/>
            <person name="Pitluck S."/>
            <person name="Liolios K."/>
            <person name="Ivanova N."/>
            <person name="Mavromatis K."/>
            <person name="Mikhailova N."/>
            <person name="Pati A."/>
            <person name="Goodwin L."/>
            <person name="Chen A."/>
            <person name="Palaniappan K."/>
            <person name="Land M."/>
            <person name="Hauser L."/>
            <person name="Chang Y.J."/>
            <person name="Jeffries C.D."/>
            <person name="Rohde M."/>
            <person name="Spring S."/>
            <person name="Goker M."/>
            <person name="Woyke T."/>
            <person name="Bristow J."/>
            <person name="Eisen J.A."/>
            <person name="Markowitz V."/>
            <person name="Hugenholtz P."/>
            <person name="Kyrpides N.C."/>
            <person name="Klenk H.P."/>
            <person name="Lapidus A."/>
        </authorList>
    </citation>
    <scope>NUCLEOTIDE SEQUENCE [LARGE SCALE GENOMIC DNA]</scope>
    <source>
        <strain evidence="1 2">DSM 11002</strain>
    </source>
</reference>
<dbReference type="SUPFAM" id="SSF55315">
    <property type="entry name" value="L30e-like"/>
    <property type="match status" value="1"/>
</dbReference>
<keyword evidence="2" id="KW-1185">Reference proteome</keyword>
<sequence length="110" mass="12135">MPDLSWMSFLGLARRAGLLVIGQDNVFTVLQKNKKSYVVIMTSDRSDAVARKAKKEVFSRHSFFQLRTIDREILGEAIGLAGCQIVALPKGEGLTDTVILRLKEGGEAIE</sequence>
<dbReference type="Gene3D" id="3.30.1330.30">
    <property type="match status" value="1"/>
</dbReference>
<dbReference type="EMBL" id="ABTR02000001">
    <property type="protein sequence ID" value="EFC92228.1"/>
    <property type="molecule type" value="Genomic_DNA"/>
</dbReference>
<gene>
    <name evidence="1" type="ORF">Dpep_2206</name>
</gene>
<evidence type="ECO:0000313" key="2">
    <source>
        <dbReference type="Proteomes" id="UP000006427"/>
    </source>
</evidence>
<dbReference type="eggNOG" id="COG1358">
    <property type="taxonomic scope" value="Bacteria"/>
</dbReference>
<comment type="caution">
    <text evidence="1">The sequence shown here is derived from an EMBL/GenBank/DDBJ whole genome shotgun (WGS) entry which is preliminary data.</text>
</comment>
<dbReference type="STRING" id="469381.Dpep_2206"/>
<protein>
    <recommendedName>
        <fullName evidence="3">Ribosomal protein L7Ae/L30e/S12e/Gadd45</fullName>
    </recommendedName>
</protein>
<evidence type="ECO:0008006" key="3">
    <source>
        <dbReference type="Google" id="ProtNLM"/>
    </source>
</evidence>
<dbReference type="Proteomes" id="UP000006427">
    <property type="component" value="Unassembled WGS sequence"/>
</dbReference>
<proteinExistence type="predicted"/>
<dbReference type="InterPro" id="IPR029064">
    <property type="entry name" value="Ribosomal_eL30-like_sf"/>
</dbReference>
<name>D2Z3W7_9BACT</name>
<accession>D2Z3W7</accession>
<organism evidence="1 2">
    <name type="scientific">Dethiosulfovibrio peptidovorans DSM 11002</name>
    <dbReference type="NCBI Taxonomy" id="469381"/>
    <lineage>
        <taxon>Bacteria</taxon>
        <taxon>Thermotogati</taxon>
        <taxon>Synergistota</taxon>
        <taxon>Synergistia</taxon>
        <taxon>Synergistales</taxon>
        <taxon>Dethiosulfovibrionaceae</taxon>
        <taxon>Dethiosulfovibrio</taxon>
    </lineage>
</organism>
<evidence type="ECO:0000313" key="1">
    <source>
        <dbReference type="EMBL" id="EFC92228.1"/>
    </source>
</evidence>
<dbReference type="AlphaFoldDB" id="D2Z3W7"/>
<dbReference type="OrthoDB" id="5718at2"/>
<dbReference type="RefSeq" id="WP_005662129.1">
    <property type="nucleotide sequence ID" value="NZ_ABTR02000001.1"/>
</dbReference>
<dbReference type="PaxDb" id="469381-Dpep_2206"/>